<dbReference type="SUPFAM" id="SSF102114">
    <property type="entry name" value="Radical SAM enzymes"/>
    <property type="match status" value="1"/>
</dbReference>
<dbReference type="CDD" id="cd01335">
    <property type="entry name" value="Radical_SAM"/>
    <property type="match status" value="1"/>
</dbReference>
<evidence type="ECO:0000256" key="4">
    <source>
        <dbReference type="ARBA" id="ARBA00023004"/>
    </source>
</evidence>
<evidence type="ECO:0000259" key="6">
    <source>
        <dbReference type="Pfam" id="PF04055"/>
    </source>
</evidence>
<dbReference type="GO" id="GO:0003824">
    <property type="term" value="F:catalytic activity"/>
    <property type="evidence" value="ECO:0007669"/>
    <property type="project" value="InterPro"/>
</dbReference>
<dbReference type="Proteomes" id="UP000552954">
    <property type="component" value="Unassembled WGS sequence"/>
</dbReference>
<gene>
    <name evidence="7" type="ORF">HK415_05360</name>
</gene>
<dbReference type="AlphaFoldDB" id="A0A849KDA6"/>
<dbReference type="InterPro" id="IPR050377">
    <property type="entry name" value="Radical_SAM_PqqE_MftC-like"/>
</dbReference>
<evidence type="ECO:0000256" key="3">
    <source>
        <dbReference type="ARBA" id="ARBA00022723"/>
    </source>
</evidence>
<comment type="cofactor">
    <cofactor evidence="1">
        <name>[4Fe-4S] cluster</name>
        <dbReference type="ChEBI" id="CHEBI:49883"/>
    </cofactor>
</comment>
<keyword evidence="4" id="KW-0408">Iron</keyword>
<dbReference type="InterPro" id="IPR013785">
    <property type="entry name" value="Aldolase_TIM"/>
</dbReference>
<evidence type="ECO:0000256" key="5">
    <source>
        <dbReference type="ARBA" id="ARBA00023014"/>
    </source>
</evidence>
<accession>A0A849KDA6</accession>
<dbReference type="InterPro" id="IPR007197">
    <property type="entry name" value="rSAM"/>
</dbReference>
<sequence length="316" mass="35873">MSKAPYRVVVNWEWTSKCNARCAMCPRHAIANPTISREDSFEQTLARLDPRDVFRCVIAGYGEPTTHPLFDRYLRRLRGHPVTFDMATNGSRLPEARLEAMDGVLRTLMVSFSSVDPQVYQSVHTNLDQDEVMANILAAARVLRKTRLVINLSPTHECLDTLDDTVGWLRSNGVNDLHMSPTYYDRAGAQQTGGQPDTERLRTEIRRHGLGSQETAFIPGAAEIFRQWRSNRVKCVPRNTNMLISATGDYTYCFNDISESRSLGHVRDTSLREALERREQMEEEGRLCSQCNLRSRYGPKELARVAVSYVKAQMAA</sequence>
<dbReference type="SFLD" id="SFLDS00029">
    <property type="entry name" value="Radical_SAM"/>
    <property type="match status" value="1"/>
</dbReference>
<name>A0A849KDA6_9BURK</name>
<dbReference type="SFLD" id="SFLDG01067">
    <property type="entry name" value="SPASM/twitch_domain_containing"/>
    <property type="match status" value="1"/>
</dbReference>
<evidence type="ECO:0000256" key="2">
    <source>
        <dbReference type="ARBA" id="ARBA00022691"/>
    </source>
</evidence>
<dbReference type="GO" id="GO:0046872">
    <property type="term" value="F:metal ion binding"/>
    <property type="evidence" value="ECO:0007669"/>
    <property type="project" value="UniProtKB-KW"/>
</dbReference>
<keyword evidence="3" id="KW-0479">Metal-binding</keyword>
<evidence type="ECO:0000256" key="1">
    <source>
        <dbReference type="ARBA" id="ARBA00001966"/>
    </source>
</evidence>
<organism evidence="7 8">
    <name type="scientific">Ramlibacter montanisoli</name>
    <dbReference type="NCBI Taxonomy" id="2732512"/>
    <lineage>
        <taxon>Bacteria</taxon>
        <taxon>Pseudomonadati</taxon>
        <taxon>Pseudomonadota</taxon>
        <taxon>Betaproteobacteria</taxon>
        <taxon>Burkholderiales</taxon>
        <taxon>Comamonadaceae</taxon>
        <taxon>Ramlibacter</taxon>
    </lineage>
</organism>
<keyword evidence="2" id="KW-0949">S-adenosyl-L-methionine</keyword>
<proteinExistence type="predicted"/>
<dbReference type="InterPro" id="IPR058240">
    <property type="entry name" value="rSAM_sf"/>
</dbReference>
<dbReference type="RefSeq" id="WP_171557114.1">
    <property type="nucleotide sequence ID" value="NZ_JABFCS010000001.1"/>
</dbReference>
<dbReference type="CDD" id="cd21109">
    <property type="entry name" value="SPASM"/>
    <property type="match status" value="1"/>
</dbReference>
<comment type="caution">
    <text evidence="7">The sequence shown here is derived from an EMBL/GenBank/DDBJ whole genome shotgun (WGS) entry which is preliminary data.</text>
</comment>
<dbReference type="Pfam" id="PF04055">
    <property type="entry name" value="Radical_SAM"/>
    <property type="match status" value="1"/>
</dbReference>
<evidence type="ECO:0000313" key="7">
    <source>
        <dbReference type="EMBL" id="NNU42721.1"/>
    </source>
</evidence>
<reference evidence="7 8" key="1">
    <citation type="submission" date="2020-05" db="EMBL/GenBank/DDBJ databases">
        <authorList>
            <person name="Khan S.A."/>
            <person name="Jeon C.O."/>
            <person name="Chun B.H."/>
        </authorList>
    </citation>
    <scope>NUCLEOTIDE SEQUENCE [LARGE SCALE GENOMIC DNA]</scope>
    <source>
        <strain evidence="7 8">B156</strain>
    </source>
</reference>
<feature type="domain" description="Radical SAM core" evidence="6">
    <location>
        <begin position="13"/>
        <end position="150"/>
    </location>
</feature>
<protein>
    <submittedName>
        <fullName evidence="7">Radical SAM protein</fullName>
    </submittedName>
</protein>
<dbReference type="Gene3D" id="3.20.20.70">
    <property type="entry name" value="Aldolase class I"/>
    <property type="match status" value="1"/>
</dbReference>
<dbReference type="EMBL" id="JABFCS010000001">
    <property type="protein sequence ID" value="NNU42721.1"/>
    <property type="molecule type" value="Genomic_DNA"/>
</dbReference>
<dbReference type="PANTHER" id="PTHR11228:SF7">
    <property type="entry name" value="PQQA PEPTIDE CYCLASE"/>
    <property type="match status" value="1"/>
</dbReference>
<dbReference type="PANTHER" id="PTHR11228">
    <property type="entry name" value="RADICAL SAM DOMAIN PROTEIN"/>
    <property type="match status" value="1"/>
</dbReference>
<dbReference type="GO" id="GO:0051536">
    <property type="term" value="F:iron-sulfur cluster binding"/>
    <property type="evidence" value="ECO:0007669"/>
    <property type="project" value="UniProtKB-KW"/>
</dbReference>
<keyword evidence="5" id="KW-0411">Iron-sulfur</keyword>
<reference evidence="7 8" key="2">
    <citation type="submission" date="2020-06" db="EMBL/GenBank/DDBJ databases">
        <title>Ramlibacter rhizophilus sp. nov., isolated from rhizosphere soil of national flower Mugunghwa from South Korea.</title>
        <authorList>
            <person name="Zheng-Fei Y."/>
            <person name="Huan T."/>
        </authorList>
    </citation>
    <scope>NUCLEOTIDE SEQUENCE [LARGE SCALE GENOMIC DNA]</scope>
    <source>
        <strain evidence="7 8">B156</strain>
    </source>
</reference>
<evidence type="ECO:0000313" key="8">
    <source>
        <dbReference type="Proteomes" id="UP000552954"/>
    </source>
</evidence>
<keyword evidence="8" id="KW-1185">Reference proteome</keyword>